<evidence type="ECO:0000313" key="6">
    <source>
        <dbReference type="EMBL" id="KMO33561.1"/>
    </source>
</evidence>
<keyword evidence="3" id="KW-0813">Transport</keyword>
<dbReference type="RefSeq" id="WP_048446049.1">
    <property type="nucleotide sequence ID" value="NZ_LABY01000150.1"/>
</dbReference>
<feature type="chain" id="PRO_5005282655" evidence="4">
    <location>
        <begin position="31"/>
        <end position="411"/>
    </location>
</feature>
<dbReference type="Proteomes" id="UP000035955">
    <property type="component" value="Unassembled WGS sequence"/>
</dbReference>
<evidence type="ECO:0000313" key="7">
    <source>
        <dbReference type="Proteomes" id="UP000035955"/>
    </source>
</evidence>
<dbReference type="AlphaFoldDB" id="A0A0J6V3W9"/>
<keyword evidence="3" id="KW-0029">Amino-acid transport</keyword>
<evidence type="ECO:0000256" key="3">
    <source>
        <dbReference type="ARBA" id="ARBA00022970"/>
    </source>
</evidence>
<accession>A0A0J6V3W9</accession>
<dbReference type="InterPro" id="IPR051010">
    <property type="entry name" value="BCAA_transport"/>
</dbReference>
<reference evidence="6 7" key="1">
    <citation type="submission" date="2015-03" db="EMBL/GenBank/DDBJ databases">
        <title>Genome sequencing of Methylobacterium variabile DSM 16961.</title>
        <authorList>
            <person name="Chaudhry V."/>
            <person name="Patil P.B."/>
        </authorList>
    </citation>
    <scope>NUCLEOTIDE SEQUENCE [LARGE SCALE GENOMIC DNA]</scope>
    <source>
        <strain evidence="6 7">DSM 16961</strain>
    </source>
</reference>
<feature type="signal peptide" evidence="4">
    <location>
        <begin position="1"/>
        <end position="30"/>
    </location>
</feature>
<dbReference type="GO" id="GO:0006865">
    <property type="term" value="P:amino acid transport"/>
    <property type="evidence" value="ECO:0007669"/>
    <property type="project" value="UniProtKB-KW"/>
</dbReference>
<organism evidence="6 7">
    <name type="scientific">Methylobacterium variabile</name>
    <dbReference type="NCBI Taxonomy" id="298794"/>
    <lineage>
        <taxon>Bacteria</taxon>
        <taxon>Pseudomonadati</taxon>
        <taxon>Pseudomonadota</taxon>
        <taxon>Alphaproteobacteria</taxon>
        <taxon>Hyphomicrobiales</taxon>
        <taxon>Methylobacteriaceae</taxon>
        <taxon>Methylobacterium</taxon>
    </lineage>
</organism>
<dbReference type="PATRIC" id="fig|298794.3.peg.1426"/>
<evidence type="ECO:0000256" key="4">
    <source>
        <dbReference type="SAM" id="SignalP"/>
    </source>
</evidence>
<dbReference type="PANTHER" id="PTHR30483:SF6">
    <property type="entry name" value="PERIPLASMIC BINDING PROTEIN OF ABC TRANSPORTER FOR NATURAL AMINO ACIDS"/>
    <property type="match status" value="1"/>
</dbReference>
<sequence>MPVASVHARRLLRRGSLALTGLWLALSPVAAQGGPPVKIGVLTDLSSLYADNGGNGSVVAARMAVEDFGGRVLGRPIEVVAADHQNKTDVGAALARRWLDADDVKVIVDVPNSAIALAVQDITRERGRIFLASGAATSRLTGDACSPTGIHWTYDTYALAQGTARAVTRRGGKSWYFVTADYALGTQLEEDGRRVIQASGGRVLGSVRHPIGSSDFSSYLLQAQGSGAQVVGLADAGGDLILALKQAAEFGIVQSGQTLTGLLVFIADIHGLGLAAAQGLILSTAFYWDLNDETRAWSQRFVARTNKVPTMIHAGTYGAVTHYLKAMAAANTDDGPAVAAQMRKIPVNDFMTRDGRIREDGRLVRDIHLMQVKAPSESKGRFDYYKLLETIPGEEAFRPLSAGSCPLVRRG</sequence>
<dbReference type="EMBL" id="LABY01000150">
    <property type="protein sequence ID" value="KMO33561.1"/>
    <property type="molecule type" value="Genomic_DNA"/>
</dbReference>
<name>A0A0J6V3W9_9HYPH</name>
<dbReference type="SUPFAM" id="SSF53822">
    <property type="entry name" value="Periplasmic binding protein-like I"/>
    <property type="match status" value="1"/>
</dbReference>
<dbReference type="PANTHER" id="PTHR30483">
    <property type="entry name" value="LEUCINE-SPECIFIC-BINDING PROTEIN"/>
    <property type="match status" value="1"/>
</dbReference>
<comment type="similarity">
    <text evidence="1">Belongs to the leucine-binding protein family.</text>
</comment>
<evidence type="ECO:0000256" key="2">
    <source>
        <dbReference type="ARBA" id="ARBA00022729"/>
    </source>
</evidence>
<dbReference type="OrthoDB" id="5794591at2"/>
<dbReference type="InterPro" id="IPR028081">
    <property type="entry name" value="Leu-bd"/>
</dbReference>
<gene>
    <name evidence="6" type="ORF">VQ02_20435</name>
</gene>
<keyword evidence="2 4" id="KW-0732">Signal</keyword>
<dbReference type="Gene3D" id="3.40.50.2300">
    <property type="match status" value="2"/>
</dbReference>
<keyword evidence="7" id="KW-1185">Reference proteome</keyword>
<evidence type="ECO:0000259" key="5">
    <source>
        <dbReference type="Pfam" id="PF13458"/>
    </source>
</evidence>
<dbReference type="Pfam" id="PF13458">
    <property type="entry name" value="Peripla_BP_6"/>
    <property type="match status" value="1"/>
</dbReference>
<dbReference type="CDD" id="cd06327">
    <property type="entry name" value="PBP1_SBP-like"/>
    <property type="match status" value="1"/>
</dbReference>
<proteinExistence type="inferred from homology"/>
<dbReference type="InterPro" id="IPR028082">
    <property type="entry name" value="Peripla_BP_I"/>
</dbReference>
<feature type="domain" description="Leucine-binding protein" evidence="5">
    <location>
        <begin position="36"/>
        <end position="373"/>
    </location>
</feature>
<comment type="caution">
    <text evidence="6">The sequence shown here is derived from an EMBL/GenBank/DDBJ whole genome shotgun (WGS) entry which is preliminary data.</text>
</comment>
<protein>
    <submittedName>
        <fullName evidence="6">ABC transporter permease</fullName>
    </submittedName>
</protein>
<evidence type="ECO:0000256" key="1">
    <source>
        <dbReference type="ARBA" id="ARBA00010062"/>
    </source>
</evidence>